<dbReference type="Gene3D" id="3.10.620.30">
    <property type="match status" value="1"/>
</dbReference>
<feature type="transmembrane region" description="Helical" evidence="1">
    <location>
        <begin position="677"/>
        <end position="697"/>
    </location>
</feature>
<dbReference type="RefSeq" id="WP_149892669.1">
    <property type="nucleotide sequence ID" value="NZ_JBHUFA010000004.1"/>
</dbReference>
<dbReference type="Pfam" id="PF12969">
    <property type="entry name" value="DUF3857"/>
    <property type="match status" value="1"/>
</dbReference>
<feature type="signal peptide" evidence="2">
    <location>
        <begin position="1"/>
        <end position="27"/>
    </location>
</feature>
<evidence type="ECO:0000313" key="5">
    <source>
        <dbReference type="Proteomes" id="UP001597327"/>
    </source>
</evidence>
<proteinExistence type="predicted"/>
<gene>
    <name evidence="4" type="ORF">ACFSC7_13090</name>
</gene>
<keyword evidence="1" id="KW-1133">Transmembrane helix</keyword>
<feature type="transmembrane region" description="Helical" evidence="1">
    <location>
        <begin position="755"/>
        <end position="773"/>
    </location>
</feature>
<sequence length="877" mass="96684">MNFADSLRKAALSLALILGLNLTEAPAAERVEAPAWALPLPEVDLTQSPPADVEDGLFDLLLDRQTHWQDGIETVLTTHWRQITNRQGLEAAGALDMTFDPQIGTLGVHRIRILHEGVWQDLTDEITFEELRRETGLNDGIIDGEITYFAHVPSLSVGDIVEFSKVRTYRHPTFASGFADRDSMDYSVPVGVLRKSLLAPEDIQLEIKSVGDVPDPTITSEGGMTRYVWASQNLRARYGEAQVPEEHQQWSELSVSTWDGWQAITTALLPHYAPASLPDGQLASEIRKIAGTYGKPEIKASMVSRLIQDQVRYVGLEMGVGGYVPRKPDEVLATGFGDCKDKALLLVSALATLDIPAHVALVHSQRGHGLPDLLPSPYVFNHAIVVADIEGKDLWLDPTSSNQGGMGFKVPIDDFGYALVLDAKTDGLTKLPDVDPRQSSMQVEEVFSFPKEPGDPLKLTVTTTYTGRQADDFRARMGSESKRKMEETWHRYYNGLYPGIAIRDPSMRFDLRDQNQITTKEYYTLDYDTLRSGSLLDEFPMRGDAVATVLTEINSLDRKAPYLVGEVGRYTHRVSLETSLIKIEAVDPVSLTSEAATFTSTSVSTSSGLTFDWVLQVNKRSAAAESLGEHQSLRDGVRDAAWENYDLSGLSHRLDQKAAGTDYLSTDPSAGAATEPAVLAILGAIVIASLLLLGLSLRSGLRGDRDYRDQAISYPVSPVKFIILGLLTLGLYPWFWFLKFWLWEKRNGRPQILPAWRAIFMLFWLIPAMNAVYRRTPDGTPQIHRIFALLATALLFASYFSGSLLDGHGSGAKMALGSALMLAGGLSPLPILLGVNRLNDPLAEPYRRNSRFTAWNIVGILLGSLVLGLYAAGLIWT</sequence>
<dbReference type="InterPro" id="IPR038765">
    <property type="entry name" value="Papain-like_cys_pep_sf"/>
</dbReference>
<feature type="domain" description="DUF3857" evidence="3">
    <location>
        <begin position="80"/>
        <end position="236"/>
    </location>
</feature>
<reference evidence="5" key="1">
    <citation type="journal article" date="2019" name="Int. J. Syst. Evol. Microbiol.">
        <title>The Global Catalogue of Microorganisms (GCM) 10K type strain sequencing project: providing services to taxonomists for standard genome sequencing and annotation.</title>
        <authorList>
            <consortium name="The Broad Institute Genomics Platform"/>
            <consortium name="The Broad Institute Genome Sequencing Center for Infectious Disease"/>
            <person name="Wu L."/>
            <person name="Ma J."/>
        </authorList>
    </citation>
    <scope>NUCLEOTIDE SEQUENCE [LARGE SCALE GENOMIC DNA]</scope>
    <source>
        <strain evidence="5">JCM 3369</strain>
    </source>
</reference>
<accession>A0ABW4JY96</accession>
<evidence type="ECO:0000259" key="3">
    <source>
        <dbReference type="Pfam" id="PF12969"/>
    </source>
</evidence>
<evidence type="ECO:0000313" key="4">
    <source>
        <dbReference type="EMBL" id="MFD1696457.1"/>
    </source>
</evidence>
<evidence type="ECO:0000256" key="1">
    <source>
        <dbReference type="SAM" id="Phobius"/>
    </source>
</evidence>
<dbReference type="Gene3D" id="2.60.40.3140">
    <property type="match status" value="1"/>
</dbReference>
<feature type="transmembrane region" description="Helical" evidence="1">
    <location>
        <begin position="814"/>
        <end position="833"/>
    </location>
</feature>
<dbReference type="InterPro" id="IPR024618">
    <property type="entry name" value="DUF3857"/>
</dbReference>
<organism evidence="4 5">
    <name type="scientific">Roseibium aestuarii</name>
    <dbReference type="NCBI Taxonomy" id="2600299"/>
    <lineage>
        <taxon>Bacteria</taxon>
        <taxon>Pseudomonadati</taxon>
        <taxon>Pseudomonadota</taxon>
        <taxon>Alphaproteobacteria</taxon>
        <taxon>Hyphomicrobiales</taxon>
        <taxon>Stappiaceae</taxon>
        <taxon>Roseibium</taxon>
    </lineage>
</organism>
<feature type="transmembrane region" description="Helical" evidence="1">
    <location>
        <begin position="785"/>
        <end position="802"/>
    </location>
</feature>
<evidence type="ECO:0000256" key="2">
    <source>
        <dbReference type="SAM" id="SignalP"/>
    </source>
</evidence>
<keyword evidence="2" id="KW-0732">Signal</keyword>
<dbReference type="Proteomes" id="UP001597327">
    <property type="component" value="Unassembled WGS sequence"/>
</dbReference>
<feature type="chain" id="PRO_5046519157" evidence="2">
    <location>
        <begin position="28"/>
        <end position="877"/>
    </location>
</feature>
<dbReference type="EMBL" id="JBHUFA010000004">
    <property type="protein sequence ID" value="MFD1696457.1"/>
    <property type="molecule type" value="Genomic_DNA"/>
</dbReference>
<keyword evidence="1" id="KW-0812">Transmembrane</keyword>
<protein>
    <submittedName>
        <fullName evidence="4">DUF3857 domain-containing transglutaminase family protein</fullName>
    </submittedName>
</protein>
<feature type="transmembrane region" description="Helical" evidence="1">
    <location>
        <begin position="718"/>
        <end position="735"/>
    </location>
</feature>
<dbReference type="SUPFAM" id="SSF54001">
    <property type="entry name" value="Cysteine proteinases"/>
    <property type="match status" value="1"/>
</dbReference>
<feature type="transmembrane region" description="Helical" evidence="1">
    <location>
        <begin position="854"/>
        <end position="876"/>
    </location>
</feature>
<keyword evidence="1" id="KW-0472">Membrane</keyword>
<keyword evidence="5" id="KW-1185">Reference proteome</keyword>
<name>A0ABW4JY96_9HYPH</name>
<comment type="caution">
    <text evidence="4">The sequence shown here is derived from an EMBL/GenBank/DDBJ whole genome shotgun (WGS) entry which is preliminary data.</text>
</comment>